<sequence length="897" mass="94871">MARVWIFALLASLGGLLFGFNATTLGLVAATAANDWSLSLGSQVLLSGAFFLGAILGTVFMGRFGDGLSRRDVITTSAACYAFFGFACAISERFEELVVARFFLGLIVGVTSLAIPLYIAEISSARHRGALVSLNQLSITLGIVLAFVIETRLVDDQDLSQLYTISGILAVIVSIGAIILPDSPAWLIKQGDGDAARAVLKVIHGPKADAEVAAIEESLADSHPNVWVGLLEPANRRLLGIGILLFAIQQLSGINFVLQMAGDGSLFQGLDLGWDLVIVVGLVNLFSTLLFVLLVDRLGRRPLLLVGLVGLALCLTGLILESTTGVFPATLAAASPFLLLGYVAFFAIGLGPLPWLFVAEMYPLPVRGLSMSLPITVNWLINAVMVFAALSVDSPDDTLAIYGISLATTVLAIPLCFVLVPETRRLRFSQIRRTWHRSGTANERNEIAATLATTVVTIGGIFFGYNLTVIAGALLQIRPAFALTPFSSGLVVSAVLIGAILGSFVSGNLAAAFGRRYMLMTTTVVLIVGTAVSGLSDSVQVLVLGRLVTGLATGVTASIVPLYITEIAPAPIRGRLNAIQNLAVGIGALIAYGTNTLLMAVPEGWRAMLYLGSVPALLLGIGALFLPESPRWLIARSRFSTAERMLQKLCVANPREEVAQIQASAEHTPAGAGTTPLFSTTIRPPLLIGLTLVFFQECTGIIIVTYYSPTIFQACGVSDPTTASLLTTIGVGGFGLAMSSLSFLLVDRLGRRTQFLMGILGVLTSSIGFGWIFAVLPQGTPAVQSLVLICFILFVSSFSLSLAPVCGMVVSEIFPQAVRDRAIGFVIAFQLLCGMVASFVFPMLADALGLAVVFFINAAIAAMGLPFWSSVMPETRGRSLEAIEQHWLAGQSPATLR</sequence>
<feature type="domain" description="Major facilitator superfamily (MFS) profile" evidence="8">
    <location>
        <begin position="7"/>
        <end position="424"/>
    </location>
</feature>
<reference evidence="9 10" key="1">
    <citation type="submission" date="2018-03" db="EMBL/GenBank/DDBJ databases">
        <title>The ancient ancestry and fast evolution of plastids.</title>
        <authorList>
            <person name="Moore K.R."/>
            <person name="Magnabosco C."/>
            <person name="Momper L."/>
            <person name="Gold D.A."/>
            <person name="Bosak T."/>
            <person name="Fournier G.P."/>
        </authorList>
    </citation>
    <scope>NUCLEOTIDE SEQUENCE [LARGE SCALE GENOMIC DNA]</scope>
    <source>
        <strain evidence="9 10">CCALA 015</strain>
    </source>
</reference>
<feature type="transmembrane region" description="Helical" evidence="7">
    <location>
        <begin position="755"/>
        <end position="774"/>
    </location>
</feature>
<feature type="transmembrane region" description="Helical" evidence="7">
    <location>
        <begin position="131"/>
        <end position="149"/>
    </location>
</feature>
<evidence type="ECO:0000256" key="1">
    <source>
        <dbReference type="ARBA" id="ARBA00004651"/>
    </source>
</evidence>
<organism evidence="9 10">
    <name type="scientific">Aphanothece cf. minutissima CCALA 015</name>
    <dbReference type="NCBI Taxonomy" id="2107695"/>
    <lineage>
        <taxon>Bacteria</taxon>
        <taxon>Bacillati</taxon>
        <taxon>Cyanobacteriota</taxon>
        <taxon>Cyanophyceae</taxon>
        <taxon>Oscillatoriophycideae</taxon>
        <taxon>Chroococcales</taxon>
        <taxon>Aphanothecaceae</taxon>
        <taxon>Aphanothece</taxon>
    </lineage>
</organism>
<evidence type="ECO:0000256" key="7">
    <source>
        <dbReference type="SAM" id="Phobius"/>
    </source>
</evidence>
<dbReference type="NCBIfam" id="TIGR00879">
    <property type="entry name" value="SP"/>
    <property type="match status" value="1"/>
</dbReference>
<keyword evidence="4 7" id="KW-0812">Transmembrane</keyword>
<gene>
    <name evidence="9" type="ORF">C7B81_08255</name>
</gene>
<dbReference type="PROSITE" id="PS00216">
    <property type="entry name" value="SUGAR_TRANSPORT_1"/>
    <property type="match status" value="1"/>
</dbReference>
<dbReference type="InterPro" id="IPR003663">
    <property type="entry name" value="Sugar/inositol_transpt"/>
</dbReference>
<keyword evidence="10" id="KW-1185">Reference proteome</keyword>
<dbReference type="Pfam" id="PF00083">
    <property type="entry name" value="Sugar_tr"/>
    <property type="match status" value="2"/>
</dbReference>
<feature type="transmembrane region" description="Helical" evidence="7">
    <location>
        <begin position="517"/>
        <end position="535"/>
    </location>
</feature>
<feature type="transmembrane region" description="Helical" evidence="7">
    <location>
        <begin position="786"/>
        <end position="810"/>
    </location>
</feature>
<keyword evidence="6 7" id="KW-0472">Membrane</keyword>
<dbReference type="PROSITE" id="PS50850">
    <property type="entry name" value="MFS"/>
    <property type="match status" value="2"/>
</dbReference>
<feature type="transmembrane region" description="Helical" evidence="7">
    <location>
        <begin position="98"/>
        <end position="119"/>
    </location>
</feature>
<evidence type="ECO:0000256" key="6">
    <source>
        <dbReference type="ARBA" id="ARBA00023136"/>
    </source>
</evidence>
<evidence type="ECO:0000256" key="2">
    <source>
        <dbReference type="ARBA" id="ARBA00010992"/>
    </source>
</evidence>
<feature type="transmembrane region" description="Helical" evidence="7">
    <location>
        <begin position="73"/>
        <end position="92"/>
    </location>
</feature>
<proteinExistence type="inferred from homology"/>
<feature type="transmembrane region" description="Helical" evidence="7">
    <location>
        <begin position="481"/>
        <end position="505"/>
    </location>
</feature>
<feature type="transmembrane region" description="Helical" evidence="7">
    <location>
        <begin position="302"/>
        <end position="320"/>
    </location>
</feature>
<feature type="transmembrane region" description="Helical" evidence="7">
    <location>
        <begin position="161"/>
        <end position="180"/>
    </location>
</feature>
<feature type="transmembrane region" description="Helical" evidence="7">
    <location>
        <begin position="847"/>
        <end position="868"/>
    </location>
</feature>
<comment type="subcellular location">
    <subcellularLocation>
        <location evidence="1">Cell membrane</location>
        <topology evidence="1">Multi-pass membrane protein</topology>
    </subcellularLocation>
</comment>
<feature type="transmembrane region" description="Helical" evidence="7">
    <location>
        <begin position="447"/>
        <end position="475"/>
    </location>
</feature>
<feature type="transmembrane region" description="Helical" evidence="7">
    <location>
        <begin position="371"/>
        <end position="392"/>
    </location>
</feature>
<feature type="transmembrane region" description="Helical" evidence="7">
    <location>
        <begin position="541"/>
        <end position="564"/>
    </location>
</feature>
<evidence type="ECO:0000313" key="9">
    <source>
        <dbReference type="EMBL" id="PSB37505.1"/>
    </source>
</evidence>
<feature type="transmembrane region" description="Helical" evidence="7">
    <location>
        <begin position="576"/>
        <end position="601"/>
    </location>
</feature>
<evidence type="ECO:0000256" key="4">
    <source>
        <dbReference type="ARBA" id="ARBA00022692"/>
    </source>
</evidence>
<feature type="transmembrane region" description="Helical" evidence="7">
    <location>
        <begin position="272"/>
        <end position="295"/>
    </location>
</feature>
<keyword evidence="5 7" id="KW-1133">Transmembrane helix</keyword>
<feature type="transmembrane region" description="Helical" evidence="7">
    <location>
        <begin position="40"/>
        <end position="61"/>
    </location>
</feature>
<feature type="transmembrane region" description="Helical" evidence="7">
    <location>
        <begin position="727"/>
        <end position="746"/>
    </location>
</feature>
<name>A0ABX5F9J4_9CHRO</name>
<dbReference type="SUPFAM" id="SSF103473">
    <property type="entry name" value="MFS general substrate transporter"/>
    <property type="match status" value="2"/>
</dbReference>
<dbReference type="PROSITE" id="PS00217">
    <property type="entry name" value="SUGAR_TRANSPORT_2"/>
    <property type="match status" value="2"/>
</dbReference>
<dbReference type="InterPro" id="IPR020846">
    <property type="entry name" value="MFS_dom"/>
</dbReference>
<feature type="transmembrane region" description="Helical" evidence="7">
    <location>
        <begin position="607"/>
        <end position="626"/>
    </location>
</feature>
<evidence type="ECO:0000256" key="3">
    <source>
        <dbReference type="ARBA" id="ARBA00022448"/>
    </source>
</evidence>
<evidence type="ECO:0000313" key="10">
    <source>
        <dbReference type="Proteomes" id="UP000238218"/>
    </source>
</evidence>
<dbReference type="Gene3D" id="1.20.1250.20">
    <property type="entry name" value="MFS general substrate transporter like domains"/>
    <property type="match status" value="2"/>
</dbReference>
<dbReference type="InterPro" id="IPR050820">
    <property type="entry name" value="MFS_Sugar_Transporter"/>
</dbReference>
<dbReference type="RefSeq" id="WP_106220796.1">
    <property type="nucleotide sequence ID" value="NZ_PVWP01000005.1"/>
</dbReference>
<dbReference type="PANTHER" id="PTHR48023:SF4">
    <property type="entry name" value="D-XYLOSE-PROTON SYMPORTER-LIKE 2"/>
    <property type="match status" value="1"/>
</dbReference>
<protein>
    <recommendedName>
        <fullName evidence="8">Major facilitator superfamily (MFS) profile domain-containing protein</fullName>
    </recommendedName>
</protein>
<dbReference type="InterPro" id="IPR036259">
    <property type="entry name" value="MFS_trans_sf"/>
</dbReference>
<comment type="similarity">
    <text evidence="2">Belongs to the major facilitator superfamily. Sugar transporter (TC 2.A.1.1) family.</text>
</comment>
<dbReference type="PRINTS" id="PR00171">
    <property type="entry name" value="SUGRTRNSPORT"/>
</dbReference>
<dbReference type="InterPro" id="IPR005828">
    <property type="entry name" value="MFS_sugar_transport-like"/>
</dbReference>
<dbReference type="PANTHER" id="PTHR48023">
    <property type="entry name" value="D-XYLOSE-PROTON SYMPORTER-LIKE 2"/>
    <property type="match status" value="1"/>
</dbReference>
<feature type="domain" description="Major facilitator superfamily (MFS) profile" evidence="8">
    <location>
        <begin position="452"/>
        <end position="876"/>
    </location>
</feature>
<dbReference type="InterPro" id="IPR005829">
    <property type="entry name" value="Sugar_transporter_CS"/>
</dbReference>
<dbReference type="EMBL" id="PVWP01000005">
    <property type="protein sequence ID" value="PSB37505.1"/>
    <property type="molecule type" value="Genomic_DNA"/>
</dbReference>
<feature type="transmembrane region" description="Helical" evidence="7">
    <location>
        <begin position="238"/>
        <end position="260"/>
    </location>
</feature>
<keyword evidence="3" id="KW-0813">Transport</keyword>
<accession>A0ABX5F9J4</accession>
<dbReference type="Proteomes" id="UP000238218">
    <property type="component" value="Unassembled WGS sequence"/>
</dbReference>
<feature type="transmembrane region" description="Helical" evidence="7">
    <location>
        <begin position="398"/>
        <end position="420"/>
    </location>
</feature>
<evidence type="ECO:0000259" key="8">
    <source>
        <dbReference type="PROSITE" id="PS50850"/>
    </source>
</evidence>
<comment type="caution">
    <text evidence="9">The sequence shown here is derived from an EMBL/GenBank/DDBJ whole genome shotgun (WGS) entry which is preliminary data.</text>
</comment>
<evidence type="ECO:0000256" key="5">
    <source>
        <dbReference type="ARBA" id="ARBA00022989"/>
    </source>
</evidence>
<feature type="transmembrane region" description="Helical" evidence="7">
    <location>
        <begin position="822"/>
        <end position="841"/>
    </location>
</feature>
<feature type="transmembrane region" description="Helical" evidence="7">
    <location>
        <begin position="686"/>
        <end position="707"/>
    </location>
</feature>
<feature type="transmembrane region" description="Helical" evidence="7">
    <location>
        <begin position="340"/>
        <end position="359"/>
    </location>
</feature>